<dbReference type="Proteomes" id="UP000248817">
    <property type="component" value="Unassembled WGS sequence"/>
</dbReference>
<protein>
    <recommendedName>
        <fullName evidence="4">BTB domain-containing protein</fullName>
    </recommendedName>
</protein>
<reference evidence="2 3" key="1">
    <citation type="submission" date="2018-02" db="EMBL/GenBank/DDBJ databases">
        <title>The genomes of Aspergillus section Nigri reveals drivers in fungal speciation.</title>
        <authorList>
            <consortium name="DOE Joint Genome Institute"/>
            <person name="Vesth T.C."/>
            <person name="Nybo J."/>
            <person name="Theobald S."/>
            <person name="Brandl J."/>
            <person name="Frisvad J.C."/>
            <person name="Nielsen K.F."/>
            <person name="Lyhne E.K."/>
            <person name="Kogle M.E."/>
            <person name="Kuo A."/>
            <person name="Riley R."/>
            <person name="Clum A."/>
            <person name="Nolan M."/>
            <person name="Lipzen A."/>
            <person name="Salamov A."/>
            <person name="Henrissat B."/>
            <person name="Wiebenga A."/>
            <person name="De vries R.P."/>
            <person name="Grigoriev I.V."/>
            <person name="Mortensen U.H."/>
            <person name="Andersen M.R."/>
            <person name="Baker S.E."/>
        </authorList>
    </citation>
    <scope>NUCLEOTIDE SEQUENCE [LARGE SCALE GENOMIC DNA]</scope>
    <source>
        <strain evidence="2 3">CBS 114.80</strain>
    </source>
</reference>
<evidence type="ECO:0008006" key="4">
    <source>
        <dbReference type="Google" id="ProtNLM"/>
    </source>
</evidence>
<keyword evidence="3" id="KW-1185">Reference proteome</keyword>
<organism evidence="2 3">
    <name type="scientific">Aspergillus indologenus CBS 114.80</name>
    <dbReference type="NCBI Taxonomy" id="1450541"/>
    <lineage>
        <taxon>Eukaryota</taxon>
        <taxon>Fungi</taxon>
        <taxon>Dikarya</taxon>
        <taxon>Ascomycota</taxon>
        <taxon>Pezizomycotina</taxon>
        <taxon>Eurotiomycetes</taxon>
        <taxon>Eurotiomycetidae</taxon>
        <taxon>Eurotiales</taxon>
        <taxon>Aspergillaceae</taxon>
        <taxon>Aspergillus</taxon>
        <taxon>Aspergillus subgen. Circumdati</taxon>
    </lineage>
</organism>
<accession>A0A2V5ICH1</accession>
<gene>
    <name evidence="2" type="ORF">BP00DRAFT_446182</name>
</gene>
<feature type="compositionally biased region" description="Basic and acidic residues" evidence="1">
    <location>
        <begin position="212"/>
        <end position="225"/>
    </location>
</feature>
<dbReference type="AlphaFoldDB" id="A0A2V5ICH1"/>
<feature type="region of interest" description="Disordered" evidence="1">
    <location>
        <begin position="206"/>
        <end position="225"/>
    </location>
</feature>
<feature type="compositionally biased region" description="Polar residues" evidence="1">
    <location>
        <begin position="264"/>
        <end position="277"/>
    </location>
</feature>
<feature type="region of interest" description="Disordered" evidence="1">
    <location>
        <begin position="241"/>
        <end position="277"/>
    </location>
</feature>
<evidence type="ECO:0000313" key="3">
    <source>
        <dbReference type="Proteomes" id="UP000248817"/>
    </source>
</evidence>
<evidence type="ECO:0000313" key="2">
    <source>
        <dbReference type="EMBL" id="PYI31763.1"/>
    </source>
</evidence>
<sequence>MLPKEAPLEPSDITPAATRLPFFSSKMVNLSVEPDVPLHIHADLLATKAPWLSVSAIQNEDLKILARFVEWAYTGSYTVEYDYPSLDFGHGEGSLHIDMIAFADKHGVLELATKAQDHLSAVADAFFVSDARHHHQISDFVGICGLAVHRLQASHPACQDLACLTVRNLDIVRGAEFFDLLLTDYPEFAVAMVRYFGGPTTRDGADSWGLRSSRDGEGTEALSWHRDSSVVGREDGRWAVKGEQSRSVSDIDDPFRGWPVRAPSGSTWNDTQPSESW</sequence>
<proteinExistence type="predicted"/>
<evidence type="ECO:0000256" key="1">
    <source>
        <dbReference type="SAM" id="MobiDB-lite"/>
    </source>
</evidence>
<dbReference type="EMBL" id="KZ825499">
    <property type="protein sequence ID" value="PYI31763.1"/>
    <property type="molecule type" value="Genomic_DNA"/>
</dbReference>
<name>A0A2V5ICH1_9EURO</name>